<name>A0A0F9PT24_9ZZZZ</name>
<gene>
    <name evidence="1" type="ORF">LCGC14_0789490</name>
</gene>
<proteinExistence type="predicted"/>
<evidence type="ECO:0000313" key="1">
    <source>
        <dbReference type="EMBL" id="KKN34845.1"/>
    </source>
</evidence>
<dbReference type="AlphaFoldDB" id="A0A0F9PT24"/>
<protein>
    <recommendedName>
        <fullName evidence="2">Winged helix-turn-helix domain-containing protein</fullName>
    </recommendedName>
</protein>
<accession>A0A0F9PT24</accession>
<sequence>MKRENILLKANEIRRKKALDNKYLLYDFIDKNPNMTGYEISKKINWTVGKVKFYATKLVKDKMINNSTKVENNRVLIRYSGKPMKDFINWEEWNKL</sequence>
<evidence type="ECO:0008006" key="2">
    <source>
        <dbReference type="Google" id="ProtNLM"/>
    </source>
</evidence>
<organism evidence="1">
    <name type="scientific">marine sediment metagenome</name>
    <dbReference type="NCBI Taxonomy" id="412755"/>
    <lineage>
        <taxon>unclassified sequences</taxon>
        <taxon>metagenomes</taxon>
        <taxon>ecological metagenomes</taxon>
    </lineage>
</organism>
<dbReference type="EMBL" id="LAZR01002080">
    <property type="protein sequence ID" value="KKN34845.1"/>
    <property type="molecule type" value="Genomic_DNA"/>
</dbReference>
<reference evidence="1" key="1">
    <citation type="journal article" date="2015" name="Nature">
        <title>Complex archaea that bridge the gap between prokaryotes and eukaryotes.</title>
        <authorList>
            <person name="Spang A."/>
            <person name="Saw J.H."/>
            <person name="Jorgensen S.L."/>
            <person name="Zaremba-Niedzwiedzka K."/>
            <person name="Martijn J."/>
            <person name="Lind A.E."/>
            <person name="van Eijk R."/>
            <person name="Schleper C."/>
            <person name="Guy L."/>
            <person name="Ettema T.J."/>
        </authorList>
    </citation>
    <scope>NUCLEOTIDE SEQUENCE</scope>
</reference>
<comment type="caution">
    <text evidence="1">The sequence shown here is derived from an EMBL/GenBank/DDBJ whole genome shotgun (WGS) entry which is preliminary data.</text>
</comment>